<feature type="compositionally biased region" description="Acidic residues" evidence="1">
    <location>
        <begin position="156"/>
        <end position="169"/>
    </location>
</feature>
<dbReference type="Proteomes" id="UP000593577">
    <property type="component" value="Unassembled WGS sequence"/>
</dbReference>
<evidence type="ECO:0000313" key="3">
    <source>
        <dbReference type="Proteomes" id="UP000593577"/>
    </source>
</evidence>
<organism evidence="2 3">
    <name type="scientific">Gossypium aridum</name>
    <name type="common">American cotton</name>
    <name type="synonym">Erioxylum aridum</name>
    <dbReference type="NCBI Taxonomy" id="34290"/>
    <lineage>
        <taxon>Eukaryota</taxon>
        <taxon>Viridiplantae</taxon>
        <taxon>Streptophyta</taxon>
        <taxon>Embryophyta</taxon>
        <taxon>Tracheophyta</taxon>
        <taxon>Spermatophyta</taxon>
        <taxon>Magnoliopsida</taxon>
        <taxon>eudicotyledons</taxon>
        <taxon>Gunneridae</taxon>
        <taxon>Pentapetalae</taxon>
        <taxon>rosids</taxon>
        <taxon>malvids</taxon>
        <taxon>Malvales</taxon>
        <taxon>Malvaceae</taxon>
        <taxon>Malvoideae</taxon>
        <taxon>Gossypium</taxon>
    </lineage>
</organism>
<gene>
    <name evidence="2" type="ORF">Goari_021386</name>
</gene>
<evidence type="ECO:0008006" key="4">
    <source>
        <dbReference type="Google" id="ProtNLM"/>
    </source>
</evidence>
<protein>
    <recommendedName>
        <fullName evidence="4">DUF4283 domain-containing protein</fullName>
    </recommendedName>
</protein>
<comment type="caution">
    <text evidence="2">The sequence shown here is derived from an EMBL/GenBank/DDBJ whole genome shotgun (WGS) entry which is preliminary data.</text>
</comment>
<proteinExistence type="predicted"/>
<name>A0A7J8YE53_GOSAI</name>
<sequence>VGEDSINVLLRLFTFWVQVHDLLIGLFLEPTAKQLGDFVGEFLEYDSKSLSTSLQSFVLIRVLLDVRRPLKRRKRIMYMSGQSRRTATISSFWLKEEGEGELQGGRVGRENKKSVRKGSDLKMDLILGINLDEDVRDTFDMVGNMVKNKGHVDMDHDGEENPIEGGEDN</sequence>
<dbReference type="EMBL" id="JABFAA010000012">
    <property type="protein sequence ID" value="MBA0697865.1"/>
    <property type="molecule type" value="Genomic_DNA"/>
</dbReference>
<dbReference type="AlphaFoldDB" id="A0A7J8YE53"/>
<feature type="region of interest" description="Disordered" evidence="1">
    <location>
        <begin position="150"/>
        <end position="169"/>
    </location>
</feature>
<accession>A0A7J8YE53</accession>
<evidence type="ECO:0000313" key="2">
    <source>
        <dbReference type="EMBL" id="MBA0697865.1"/>
    </source>
</evidence>
<keyword evidence="3" id="KW-1185">Reference proteome</keyword>
<evidence type="ECO:0000256" key="1">
    <source>
        <dbReference type="SAM" id="MobiDB-lite"/>
    </source>
</evidence>
<feature type="non-terminal residue" evidence="2">
    <location>
        <position position="1"/>
    </location>
</feature>
<reference evidence="2 3" key="1">
    <citation type="journal article" date="2019" name="Genome Biol. Evol.">
        <title>Insights into the evolution of the New World diploid cottons (Gossypium, subgenus Houzingenia) based on genome sequencing.</title>
        <authorList>
            <person name="Grover C.E."/>
            <person name="Arick M.A. 2nd"/>
            <person name="Thrash A."/>
            <person name="Conover J.L."/>
            <person name="Sanders W.S."/>
            <person name="Peterson D.G."/>
            <person name="Frelichowski J.E."/>
            <person name="Scheffler J.A."/>
            <person name="Scheffler B.E."/>
            <person name="Wendel J.F."/>
        </authorList>
    </citation>
    <scope>NUCLEOTIDE SEQUENCE [LARGE SCALE GENOMIC DNA]</scope>
    <source>
        <strain evidence="2">185</strain>
        <tissue evidence="2">Leaf</tissue>
    </source>
</reference>